<evidence type="ECO:0000256" key="9">
    <source>
        <dbReference type="SAM" id="MobiDB-lite"/>
    </source>
</evidence>
<feature type="binding site" evidence="8">
    <location>
        <position position="300"/>
    </location>
    <ligand>
        <name>ATP</name>
        <dbReference type="ChEBI" id="CHEBI:30616"/>
    </ligand>
</feature>
<dbReference type="InterPro" id="IPR000270">
    <property type="entry name" value="PB1_dom"/>
</dbReference>
<dbReference type="SUPFAM" id="SSF50978">
    <property type="entry name" value="WD40 repeat-like"/>
    <property type="match status" value="1"/>
</dbReference>
<feature type="region of interest" description="Disordered" evidence="9">
    <location>
        <begin position="762"/>
        <end position="835"/>
    </location>
</feature>
<evidence type="ECO:0000256" key="5">
    <source>
        <dbReference type="ARBA" id="ARBA00022777"/>
    </source>
</evidence>
<protein>
    <recommendedName>
        <fullName evidence="15">Mitogen-activated protein kinase kinase kinase</fullName>
    </recommendedName>
</protein>
<dbReference type="GO" id="GO:0005524">
    <property type="term" value="F:ATP binding"/>
    <property type="evidence" value="ECO:0007669"/>
    <property type="project" value="UniProtKB-UniRule"/>
</dbReference>
<evidence type="ECO:0000256" key="3">
    <source>
        <dbReference type="ARBA" id="ARBA00022737"/>
    </source>
</evidence>
<dbReference type="Gene3D" id="2.130.10.10">
    <property type="entry name" value="YVTN repeat-like/Quinoprotein amine dehydrogenase"/>
    <property type="match status" value="2"/>
</dbReference>
<name>A0A7S4E9F3_9STRA</name>
<dbReference type="InterPro" id="IPR015943">
    <property type="entry name" value="WD40/YVTN_repeat-like_dom_sf"/>
</dbReference>
<dbReference type="PROSITE" id="PS50294">
    <property type="entry name" value="WD_REPEATS_REGION"/>
    <property type="match status" value="2"/>
</dbReference>
<feature type="repeat" description="WD" evidence="7">
    <location>
        <begin position="1095"/>
        <end position="1135"/>
    </location>
</feature>
<evidence type="ECO:0000259" key="11">
    <source>
        <dbReference type="PROSITE" id="PS51745"/>
    </source>
</evidence>
<gene>
    <name evidence="12" type="ORF">PCAL00307_LOCUS13389</name>
    <name evidence="13" type="ORF">PECAL_4P23170</name>
</gene>
<dbReference type="InterPro" id="IPR017441">
    <property type="entry name" value="Protein_kinase_ATP_BS"/>
</dbReference>
<dbReference type="InterPro" id="IPR036322">
    <property type="entry name" value="WD40_repeat_dom_sf"/>
</dbReference>
<dbReference type="PROSITE" id="PS00107">
    <property type="entry name" value="PROTEIN_KINASE_ATP"/>
    <property type="match status" value="1"/>
</dbReference>
<sequence>MLDPELACPREEDRTPPQSPASNPPPTPSLERVTRRDLLRLKFHHRRAIRVVNVRRGESVSFRALKQRLTSDYGFELALAYQDADGDLITLASQNDLNELLDGFSSTNSQNVRVMKLEEDRVYEDDFERPERGRVSPLTDARSAALEDEDDVVTASRDVSPPPTSPVTPRRLHALISSPTPHARERVLDPLRAPASPLPPQTEAETQVTPRRHVSPIKERRLDPLEQRPRATSIVDDGSLAESLSDDNQPPDLRPRSAKVAPQPTERRIRWQRGELVGKGAFGTVYLGLNLDTGELMAVKMLEAEEVSSRERHALENEVRTLKNLGHPNIVRYLGVDSRSDTLAIFLEYVSGGSLRSLLDRFGRLEERVVRLYARQILLGLEYLHANGIAHRDVKAANALLSQDGIVKLADFGASKRTREVSGSTLHATGGHAKGTPLWMAPEVIKSTGPQNSWRKADVWSVGCTIIEMATGRPPWSQYSNPVTAMYHIACVEELPEMPSSLGTAGHDFLVLCFDRDPKLRPEVSALLLQRFVAAAPRPLLNQFVTSPRENVLRPSTASATEGLDAMRRSHSLRVVTDATVFERRLVASDDEDVSPAKVLRRQRDEQRPPPDQMRSPSTLRRRGPSSEDLKPMASPQKRLPPTAAETYREEKNQRGPRTMLKQRRVQISAPGDPPLRRDDLDGELRQLQRREKDLRSSPDPRSPRPPRDPRPRADSLQVPLFDEPRGGVRRMSPRVLDDDVARPTDDVVGAHDAEIARRTLRTAIGGEDAASPRRGPQRQVPRLEDDGPPQFTATPPRGRIPPLEANQTPKAASPEPRRVNDASPEPRAKEALRRAAALHGMPSAERRLHDAAAIQSEFLDTMKDRAYDPAIIGKRPEQRRPATEGDSLRGREVPRPPLLECSSDDDLESVPPPAPEVKEDLVHRGAPITCLAAAPSGGLLACASNDGRVVVVDHRDEDCKIAATLRPALDSLKSARSPHSRIRSRTAPAGVLDRAALADATPSVATCVLTTNGARCVTGSDDGVGRVWCVETECLLHALEGHDGRVTKVQVLGGPESRDQRRGTPWAGCVVTASSDHTVRLWDVRLRRPQTMVLRGHADAVNALCVDQDHVVWSASRDTSIRAWDLRCGRQKYAMTQHFGAVTTLVQDPSLDNAKGGVLSGARDTTVHVWARTSGACMRALRSQRGFVQALAVIPKPRSAQTPTQPGSTLACGATNGKVRLWDHHRGKQLRAWEAHALAVTAVAFTSSKGSGLLVTGGADGLVKAWDARTGACRARCLANHSSSVVALAVVDDGKVFSAAKDGCLRLAEL</sequence>
<evidence type="ECO:0000256" key="8">
    <source>
        <dbReference type="PROSITE-ProRule" id="PRU10141"/>
    </source>
</evidence>
<feature type="compositionally biased region" description="Basic and acidic residues" evidence="9">
    <location>
        <begin position="816"/>
        <end position="834"/>
    </location>
</feature>
<dbReference type="InterPro" id="IPR000719">
    <property type="entry name" value="Prot_kinase_dom"/>
</dbReference>
<dbReference type="InterPro" id="IPR001680">
    <property type="entry name" value="WD40_rpt"/>
</dbReference>
<dbReference type="InterPro" id="IPR020472">
    <property type="entry name" value="WD40_PAC1"/>
</dbReference>
<dbReference type="CDD" id="cd00200">
    <property type="entry name" value="WD40"/>
    <property type="match status" value="1"/>
</dbReference>
<dbReference type="Pfam" id="PF00400">
    <property type="entry name" value="WD40"/>
    <property type="match status" value="4"/>
</dbReference>
<feature type="domain" description="PB1" evidence="11">
    <location>
        <begin position="38"/>
        <end position="117"/>
    </location>
</feature>
<evidence type="ECO:0000259" key="10">
    <source>
        <dbReference type="PROSITE" id="PS50011"/>
    </source>
</evidence>
<keyword evidence="5" id="KW-0418">Kinase</keyword>
<feature type="compositionally biased region" description="Basic and acidic residues" evidence="9">
    <location>
        <begin position="675"/>
        <end position="714"/>
    </location>
</feature>
<dbReference type="SMART" id="SM00320">
    <property type="entry name" value="WD40"/>
    <property type="match status" value="8"/>
</dbReference>
<keyword evidence="2" id="KW-0808">Transferase</keyword>
<dbReference type="InterPro" id="IPR050538">
    <property type="entry name" value="MAP_kinase_kinase_kinase"/>
</dbReference>
<evidence type="ECO:0000313" key="13">
    <source>
        <dbReference type="EMBL" id="CAH0375002.1"/>
    </source>
</evidence>
<feature type="compositionally biased region" description="Basic and acidic residues" evidence="9">
    <location>
        <begin position="216"/>
        <end position="229"/>
    </location>
</feature>
<dbReference type="InterPro" id="IPR011009">
    <property type="entry name" value="Kinase-like_dom_sf"/>
</dbReference>
<organism evidence="12">
    <name type="scientific">Pelagomonas calceolata</name>
    <dbReference type="NCBI Taxonomy" id="35677"/>
    <lineage>
        <taxon>Eukaryota</taxon>
        <taxon>Sar</taxon>
        <taxon>Stramenopiles</taxon>
        <taxon>Ochrophyta</taxon>
        <taxon>Pelagophyceae</taxon>
        <taxon>Pelagomonadales</taxon>
        <taxon>Pelagomonadaceae</taxon>
        <taxon>Pelagomonas</taxon>
    </lineage>
</organism>
<dbReference type="Proteomes" id="UP000789595">
    <property type="component" value="Unassembled WGS sequence"/>
</dbReference>
<dbReference type="PROSITE" id="PS00678">
    <property type="entry name" value="WD_REPEATS_1"/>
    <property type="match status" value="3"/>
</dbReference>
<evidence type="ECO:0000256" key="1">
    <source>
        <dbReference type="ARBA" id="ARBA00022574"/>
    </source>
</evidence>
<keyword evidence="6 8" id="KW-0067">ATP-binding</keyword>
<dbReference type="Pfam" id="PF00564">
    <property type="entry name" value="PB1"/>
    <property type="match status" value="1"/>
</dbReference>
<dbReference type="PRINTS" id="PR00320">
    <property type="entry name" value="GPROTEINBRPT"/>
</dbReference>
<reference evidence="12" key="1">
    <citation type="submission" date="2021-01" db="EMBL/GenBank/DDBJ databases">
        <authorList>
            <person name="Corre E."/>
            <person name="Pelletier E."/>
            <person name="Niang G."/>
            <person name="Scheremetjew M."/>
            <person name="Finn R."/>
            <person name="Kale V."/>
            <person name="Holt S."/>
            <person name="Cochrane G."/>
            <person name="Meng A."/>
            <person name="Brown T."/>
            <person name="Cohen L."/>
        </authorList>
    </citation>
    <scope>NUCLEOTIDE SEQUENCE</scope>
    <source>
        <strain evidence="12">CCMP1756</strain>
    </source>
</reference>
<dbReference type="OrthoDB" id="266718at2759"/>
<evidence type="ECO:0000256" key="6">
    <source>
        <dbReference type="ARBA" id="ARBA00022840"/>
    </source>
</evidence>
<dbReference type="EMBL" id="CAKKNE010000004">
    <property type="protein sequence ID" value="CAH0375002.1"/>
    <property type="molecule type" value="Genomic_DNA"/>
</dbReference>
<proteinExistence type="predicted"/>
<dbReference type="SMART" id="SM00666">
    <property type="entry name" value="PB1"/>
    <property type="match status" value="1"/>
</dbReference>
<accession>A0A7S4E9F3</accession>
<keyword evidence="4 8" id="KW-0547">Nucleotide-binding</keyword>
<dbReference type="SUPFAM" id="SSF54277">
    <property type="entry name" value="CAD &amp; PB1 domains"/>
    <property type="match status" value="1"/>
</dbReference>
<dbReference type="CDD" id="cd05992">
    <property type="entry name" value="PB1"/>
    <property type="match status" value="1"/>
</dbReference>
<dbReference type="PROSITE" id="PS50011">
    <property type="entry name" value="PROTEIN_KINASE_DOM"/>
    <property type="match status" value="1"/>
</dbReference>
<dbReference type="PROSITE" id="PS50082">
    <property type="entry name" value="WD_REPEATS_2"/>
    <property type="match status" value="3"/>
</dbReference>
<dbReference type="EMBL" id="HBIW01015516">
    <property type="protein sequence ID" value="CAE0697953.1"/>
    <property type="molecule type" value="Transcribed_RNA"/>
</dbReference>
<feature type="compositionally biased region" description="Pro residues" evidence="9">
    <location>
        <begin position="17"/>
        <end position="28"/>
    </location>
</feature>
<dbReference type="Gene3D" id="1.10.510.10">
    <property type="entry name" value="Transferase(Phosphotransferase) domain 1"/>
    <property type="match status" value="1"/>
</dbReference>
<evidence type="ECO:0000256" key="7">
    <source>
        <dbReference type="PROSITE-ProRule" id="PRU00221"/>
    </source>
</evidence>
<evidence type="ECO:0000256" key="2">
    <source>
        <dbReference type="ARBA" id="ARBA00022679"/>
    </source>
</evidence>
<feature type="compositionally biased region" description="Basic and acidic residues" evidence="9">
    <location>
        <begin position="875"/>
        <end position="895"/>
    </location>
</feature>
<feature type="repeat" description="WD" evidence="7">
    <location>
        <begin position="1071"/>
        <end position="1086"/>
    </location>
</feature>
<keyword evidence="1 7" id="KW-0853">WD repeat</keyword>
<feature type="region of interest" description="Disordered" evidence="9">
    <location>
        <begin position="870"/>
        <end position="918"/>
    </location>
</feature>
<keyword evidence="14" id="KW-1185">Reference proteome</keyword>
<dbReference type="SUPFAM" id="SSF56112">
    <property type="entry name" value="Protein kinase-like (PK-like)"/>
    <property type="match status" value="1"/>
</dbReference>
<evidence type="ECO:0000313" key="14">
    <source>
        <dbReference type="Proteomes" id="UP000789595"/>
    </source>
</evidence>
<reference evidence="13" key="2">
    <citation type="submission" date="2021-11" db="EMBL/GenBank/DDBJ databases">
        <authorList>
            <consortium name="Genoscope - CEA"/>
            <person name="William W."/>
        </authorList>
    </citation>
    <scope>NUCLEOTIDE SEQUENCE</scope>
</reference>
<feature type="region of interest" description="Disordered" evidence="9">
    <location>
        <begin position="592"/>
        <end position="738"/>
    </location>
</feature>
<feature type="region of interest" description="Disordered" evidence="9">
    <location>
        <begin position="125"/>
        <end position="266"/>
    </location>
</feature>
<feature type="domain" description="Protein kinase" evidence="10">
    <location>
        <begin position="271"/>
        <end position="533"/>
    </location>
</feature>
<feature type="repeat" description="WD" evidence="7">
    <location>
        <begin position="1234"/>
        <end position="1277"/>
    </location>
</feature>
<dbReference type="PANTHER" id="PTHR48016:SF56">
    <property type="entry name" value="MAPKK KINASE"/>
    <property type="match status" value="1"/>
</dbReference>
<dbReference type="SMART" id="SM00220">
    <property type="entry name" value="S_TKc"/>
    <property type="match status" value="1"/>
</dbReference>
<keyword evidence="3" id="KW-0677">Repeat</keyword>
<evidence type="ECO:0008006" key="15">
    <source>
        <dbReference type="Google" id="ProtNLM"/>
    </source>
</evidence>
<dbReference type="Gene3D" id="3.10.20.90">
    <property type="entry name" value="Phosphatidylinositol 3-kinase Catalytic Subunit, Chain A, domain 1"/>
    <property type="match status" value="1"/>
</dbReference>
<dbReference type="CDD" id="cd06606">
    <property type="entry name" value="STKc_MAPKKK"/>
    <property type="match status" value="1"/>
</dbReference>
<dbReference type="InterPro" id="IPR019775">
    <property type="entry name" value="WD40_repeat_CS"/>
</dbReference>
<dbReference type="PANTHER" id="PTHR48016">
    <property type="entry name" value="MAP KINASE KINASE KINASE SSK2-RELATED-RELATED"/>
    <property type="match status" value="1"/>
</dbReference>
<dbReference type="Pfam" id="PF00069">
    <property type="entry name" value="Pkinase"/>
    <property type="match status" value="1"/>
</dbReference>
<dbReference type="GO" id="GO:0004672">
    <property type="term" value="F:protein kinase activity"/>
    <property type="evidence" value="ECO:0007669"/>
    <property type="project" value="InterPro"/>
</dbReference>
<dbReference type="PROSITE" id="PS51745">
    <property type="entry name" value="PB1"/>
    <property type="match status" value="1"/>
</dbReference>
<feature type="region of interest" description="Disordered" evidence="9">
    <location>
        <begin position="1"/>
        <end position="32"/>
    </location>
</feature>
<evidence type="ECO:0000313" key="12">
    <source>
        <dbReference type="EMBL" id="CAE0697953.1"/>
    </source>
</evidence>
<evidence type="ECO:0000256" key="4">
    <source>
        <dbReference type="ARBA" id="ARBA00022741"/>
    </source>
</evidence>
<dbReference type="InterPro" id="IPR053793">
    <property type="entry name" value="PB1-like"/>
</dbReference>